<evidence type="ECO:0000313" key="14">
    <source>
        <dbReference type="Proteomes" id="UP000015104"/>
    </source>
</evidence>
<name>T1JUU0_TETUR</name>
<sequence>MSSSGRVDFLGIDNATLDFSQLEDYINDEEDPNESIFSHGHSYFNDNLVTADLKLPDSPRSANLKVSSGHLNIGNGNGGGGGRLIPGEAVQQSLVSSSQSVNKDHPSNPGANGNSVVGSDNGGEPENSQSIHHLSQIQANHHKHLHHTPESPPDSGSEPPYSPPNDENRMNTSNQGNIGSTNANNTNQNSQQITNKMMQSGTIDSSKHFNHYSNNQIKHLQSPEIDLTLTQNHLQSARNGTLNHINTLHNLGGQIQSHPDEGILSHLGSAMITGPINLQSPSIMSSPPSGQPHLTSLYSGANDDYIGGTNCGNGENIGEQGDVVITNGTQPNNQSNGDQTSSGTKKRRISESPKNVPNNQLINSNSMVHIKQEPGGMSPEPGNNGTVMVSMEEEYGFDYNTTTDGPPSVYLDSAYQCIRFQVFQQTAWHTLCDASLKELPVPNYRVDADKGFNFSNADDAFVCQKKNHFQVTVHVQPIGDPQFVKTPDAVRKVDNFYLHFYGVKVESPSQTIKVEQSQSDRSKKPFHPVLIELCPDQVSKTTVGRLHFSETTSNNMRKKGKPNPDQRYFYLVVSLCAHVGDQSYPIVSHASERIIVRASNPGQFENDMELSWQKGHTPESIYHAGRVGINTDRPDEPLVVHGNVKVTGHIIQPSDIRAKTNIEEISTREQLQNVANIRVVRYQFTPEFAQQVGLKDEDINGTGIIAQEIQKILPDAIKETGDVILPSGERIEKLLVVNKERIFMENVGAVKELCKVTDNLETRIDELERMNRKLRRINRFDSIKSILSSTSSITSASTVTCISNYSSGPNNKRLTCKLPHNYENQRRKCSKHASPEDNQVCTNRFMQSIIMILVLIMAFCLASIVTLYILDFPRRHTNQMDSPSHHKIDHQFSPQHNQFSINNNSHVSQSSLHHPSYSYSPSSPRPTHPSSPNFSTPPTISHFTVDIKKQIDQLSKSSSEAPSEFEKYPSDKTNPSNVQQQAGSKSTKPASIPILKPRVLGESKRCASTQTASSLCNTHCCMAYKSDEVIINNPLKDDSPDDSNPFLAPSSIDKPNYRSPKEIETDTKSKDMLELNEEEENRIKDQPLVPSSSSTQFSVELTTQSARSPSVTSQASSTVDISSLPAVISSTQNPKSPVTIPIKTAINNHVLEEVSSRANHGRYLNDIGPSSSVNNISPGIETGSHINNLAVDNSFNYSTIESNNSSSQSMDPIDQHIAAKVDRFSNDKFVSFNSHQPPSMLYSKAEEFREKRETREDRITRQDPRDKYQTGTNRLSDWVDSIKLIELNATIGREFCDTWQCVQQSGPLLTYLIPISKYMSHEYVTLQFSLSTALKVDNCEYSEPPISCPSLPPGSVPHSYHRPTEHLPVAEVHPSFRIPIGLYLRSSYIFRILSKERNAETPCSLPSNALGSSYLEIKLIFNRICEK</sequence>
<reference evidence="14" key="1">
    <citation type="submission" date="2011-08" db="EMBL/GenBank/DDBJ databases">
        <authorList>
            <person name="Rombauts S."/>
        </authorList>
    </citation>
    <scope>NUCLEOTIDE SEQUENCE</scope>
    <source>
        <strain evidence="14">London</strain>
    </source>
</reference>
<evidence type="ECO:0000256" key="4">
    <source>
        <dbReference type="ARBA" id="ARBA00022989"/>
    </source>
</evidence>
<feature type="compositionally biased region" description="Gly residues" evidence="9">
    <location>
        <begin position="75"/>
        <end position="84"/>
    </location>
</feature>
<feature type="coiled-coil region" evidence="8">
    <location>
        <begin position="750"/>
        <end position="777"/>
    </location>
</feature>
<dbReference type="Pfam" id="PF13884">
    <property type="entry name" value="Peptidase_S74"/>
    <property type="match status" value="1"/>
</dbReference>
<feature type="compositionally biased region" description="Polar residues" evidence="9">
    <location>
        <begin position="1089"/>
        <end position="1114"/>
    </location>
</feature>
<dbReference type="GO" id="GO:0006357">
    <property type="term" value="P:regulation of transcription by RNA polymerase II"/>
    <property type="evidence" value="ECO:0007669"/>
    <property type="project" value="UniProtKB-ARBA"/>
</dbReference>
<keyword evidence="5 7" id="KW-0238">DNA-binding</keyword>
<keyword evidence="4 10" id="KW-1133">Transmembrane helix</keyword>
<feature type="compositionally biased region" description="Polar residues" evidence="9">
    <location>
        <begin position="933"/>
        <end position="942"/>
    </location>
</feature>
<feature type="compositionally biased region" description="Polar residues" evidence="9">
    <location>
        <begin position="126"/>
        <end position="139"/>
    </location>
</feature>
<dbReference type="GO" id="GO:0003700">
    <property type="term" value="F:DNA-binding transcription factor activity"/>
    <property type="evidence" value="ECO:0007669"/>
    <property type="project" value="UniProtKB-UniRule"/>
</dbReference>
<evidence type="ECO:0000256" key="10">
    <source>
        <dbReference type="SAM" id="Phobius"/>
    </source>
</evidence>
<protein>
    <recommendedName>
        <fullName evidence="15">NDT80 domain-containing protein</fullName>
    </recommendedName>
</protein>
<feature type="DNA-binding region" description="NDT80" evidence="7">
    <location>
        <begin position="341"/>
        <end position="608"/>
    </location>
</feature>
<dbReference type="EnsemblMetazoa" id="tetur02g02160.1">
    <property type="protein sequence ID" value="tetur02g02160.1"/>
    <property type="gene ID" value="tetur02g02160"/>
</dbReference>
<dbReference type="GO" id="GO:0016540">
    <property type="term" value="P:protein autoprocessing"/>
    <property type="evidence" value="ECO:0007669"/>
    <property type="project" value="InterPro"/>
</dbReference>
<dbReference type="PROSITE" id="PS51517">
    <property type="entry name" value="NDT80"/>
    <property type="match status" value="1"/>
</dbReference>
<feature type="region of interest" description="Disordered" evidence="9">
    <location>
        <begin position="92"/>
        <end position="188"/>
    </location>
</feature>
<evidence type="ECO:0000256" key="3">
    <source>
        <dbReference type="ARBA" id="ARBA00022692"/>
    </source>
</evidence>
<feature type="compositionally biased region" description="Basic and acidic residues" evidence="9">
    <location>
        <begin position="1055"/>
        <end position="1073"/>
    </location>
</feature>
<keyword evidence="8" id="KW-0175">Coiled coil</keyword>
<evidence type="ECO:0000259" key="11">
    <source>
        <dbReference type="PROSITE" id="PS51517"/>
    </source>
</evidence>
<dbReference type="Proteomes" id="UP000015104">
    <property type="component" value="Unassembled WGS sequence"/>
</dbReference>
<dbReference type="CDD" id="cd10144">
    <property type="entry name" value="Peptidase_S74_CIMCD"/>
    <property type="match status" value="1"/>
</dbReference>
<dbReference type="PANTHER" id="PTHR13029">
    <property type="match status" value="1"/>
</dbReference>
<dbReference type="eggNOG" id="KOG3661">
    <property type="taxonomic scope" value="Eukaryota"/>
</dbReference>
<dbReference type="HOGENOM" id="CLU_004919_2_0_1"/>
<dbReference type="InterPro" id="IPR030392">
    <property type="entry name" value="S74_ICA"/>
</dbReference>
<dbReference type="Pfam" id="PF13887">
    <property type="entry name" value="MYRF_ICA"/>
    <property type="match status" value="1"/>
</dbReference>
<dbReference type="InterPro" id="IPR051577">
    <property type="entry name" value="MRF-like"/>
</dbReference>
<evidence type="ECO:0000313" key="13">
    <source>
        <dbReference type="EnsemblMetazoa" id="tetur02g02160.1"/>
    </source>
</evidence>
<feature type="region of interest" description="Disordered" evidence="9">
    <location>
        <begin position="67"/>
        <end position="86"/>
    </location>
</feature>
<dbReference type="Pfam" id="PF13888">
    <property type="entry name" value="MRF_C2"/>
    <property type="match status" value="1"/>
</dbReference>
<dbReference type="SUPFAM" id="SSF49417">
    <property type="entry name" value="p53-like transcription factors"/>
    <property type="match status" value="1"/>
</dbReference>
<feature type="compositionally biased region" description="Low complexity" evidence="9">
    <location>
        <begin position="92"/>
        <end position="101"/>
    </location>
</feature>
<dbReference type="STRING" id="32264.T1JUU0"/>
<feature type="region of interest" description="Disordered" evidence="9">
    <location>
        <begin position="1033"/>
        <end position="1114"/>
    </location>
</feature>
<evidence type="ECO:0000256" key="5">
    <source>
        <dbReference type="ARBA" id="ARBA00023125"/>
    </source>
</evidence>
<dbReference type="PROSITE" id="PS51688">
    <property type="entry name" value="ICA"/>
    <property type="match status" value="1"/>
</dbReference>
<proteinExistence type="inferred from homology"/>
<feature type="compositionally biased region" description="Polar residues" evidence="9">
    <location>
        <begin position="892"/>
        <end position="907"/>
    </location>
</feature>
<feature type="domain" description="NDT80" evidence="11">
    <location>
        <begin position="341"/>
        <end position="608"/>
    </location>
</feature>
<comment type="subcellular location">
    <subcellularLocation>
        <location evidence="1">Membrane</location>
        <topology evidence="1">Single-pass membrane protein</topology>
    </subcellularLocation>
</comment>
<evidence type="ECO:0000256" key="8">
    <source>
        <dbReference type="SAM" id="Coils"/>
    </source>
</evidence>
<dbReference type="EMBL" id="CAEY01000784">
    <property type="status" value="NOT_ANNOTATED_CDS"/>
    <property type="molecule type" value="Genomic_DNA"/>
</dbReference>
<feature type="transmembrane region" description="Helical" evidence="10">
    <location>
        <begin position="849"/>
        <end position="870"/>
    </location>
</feature>
<feature type="compositionally biased region" description="Basic and acidic residues" evidence="9">
    <location>
        <begin position="1246"/>
        <end position="1268"/>
    </location>
</feature>
<dbReference type="GO" id="GO:0043565">
    <property type="term" value="F:sequence-specific DNA binding"/>
    <property type="evidence" value="ECO:0007669"/>
    <property type="project" value="TreeGrafter"/>
</dbReference>
<dbReference type="InterPro" id="IPR026932">
    <property type="entry name" value="MYRF_ICA"/>
</dbReference>
<feature type="compositionally biased region" description="Low complexity" evidence="9">
    <location>
        <begin position="908"/>
        <end position="922"/>
    </location>
</feature>
<evidence type="ECO:0008006" key="15">
    <source>
        <dbReference type="Google" id="ProtNLM"/>
    </source>
</evidence>
<organism evidence="13 14">
    <name type="scientific">Tetranychus urticae</name>
    <name type="common">Two-spotted spider mite</name>
    <dbReference type="NCBI Taxonomy" id="32264"/>
    <lineage>
        <taxon>Eukaryota</taxon>
        <taxon>Metazoa</taxon>
        <taxon>Ecdysozoa</taxon>
        <taxon>Arthropoda</taxon>
        <taxon>Chelicerata</taxon>
        <taxon>Arachnida</taxon>
        <taxon>Acari</taxon>
        <taxon>Acariformes</taxon>
        <taxon>Trombidiformes</taxon>
        <taxon>Prostigmata</taxon>
        <taxon>Eleutherengona</taxon>
        <taxon>Raphignathae</taxon>
        <taxon>Tetranychoidea</taxon>
        <taxon>Tetranychidae</taxon>
        <taxon>Tetranychus</taxon>
    </lineage>
</organism>
<dbReference type="InterPro" id="IPR025719">
    <property type="entry name" value="MYRF_C2"/>
</dbReference>
<dbReference type="InterPro" id="IPR008967">
    <property type="entry name" value="p53-like_TF_DNA-bd_sf"/>
</dbReference>
<feature type="compositionally biased region" description="Low complexity" evidence="9">
    <location>
        <begin position="110"/>
        <end position="119"/>
    </location>
</feature>
<reference evidence="13" key="2">
    <citation type="submission" date="2015-06" db="UniProtKB">
        <authorList>
            <consortium name="EnsemblMetazoa"/>
        </authorList>
    </citation>
    <scope>IDENTIFICATION</scope>
</reference>
<evidence type="ECO:0000259" key="12">
    <source>
        <dbReference type="PROSITE" id="PS51688"/>
    </source>
</evidence>
<dbReference type="GO" id="GO:0045893">
    <property type="term" value="P:positive regulation of DNA-templated transcription"/>
    <property type="evidence" value="ECO:0007669"/>
    <property type="project" value="TreeGrafter"/>
</dbReference>
<feature type="domain" description="Peptidase S74" evidence="12">
    <location>
        <begin position="654"/>
        <end position="764"/>
    </location>
</feature>
<dbReference type="GO" id="GO:0005789">
    <property type="term" value="C:endoplasmic reticulum membrane"/>
    <property type="evidence" value="ECO:0007669"/>
    <property type="project" value="TreeGrafter"/>
</dbReference>
<keyword evidence="6 10" id="KW-0472">Membrane</keyword>
<dbReference type="PANTHER" id="PTHR13029:SF18">
    <property type="entry name" value="MYELIN REGULATORY FACTOR HOMOLOG 1"/>
    <property type="match status" value="1"/>
</dbReference>
<keyword evidence="3 10" id="KW-0812">Transmembrane</keyword>
<feature type="compositionally biased region" description="Polar residues" evidence="9">
    <location>
        <begin position="952"/>
        <end position="961"/>
    </location>
</feature>
<feature type="compositionally biased region" description="Polar residues" evidence="9">
    <location>
        <begin position="352"/>
        <end position="364"/>
    </location>
</feature>
<accession>T1JUU0</accession>
<evidence type="ECO:0000256" key="1">
    <source>
        <dbReference type="ARBA" id="ARBA00004167"/>
    </source>
</evidence>
<evidence type="ECO:0000256" key="9">
    <source>
        <dbReference type="SAM" id="MobiDB-lite"/>
    </source>
</evidence>
<keyword evidence="14" id="KW-1185">Reference proteome</keyword>
<evidence type="ECO:0000256" key="7">
    <source>
        <dbReference type="PROSITE-ProRule" id="PRU00850"/>
    </source>
</evidence>
<dbReference type="InterPro" id="IPR024061">
    <property type="entry name" value="NDT80_DNA-bd_dom"/>
</dbReference>
<comment type="similarity">
    <text evidence="2">Belongs to the MRF family.</text>
</comment>
<evidence type="ECO:0000256" key="6">
    <source>
        <dbReference type="ARBA" id="ARBA00023136"/>
    </source>
</evidence>
<dbReference type="Pfam" id="PF05224">
    <property type="entry name" value="NDT80_PhoG"/>
    <property type="match status" value="1"/>
</dbReference>
<dbReference type="FunFam" id="2.60.40.1390:FF:000004">
    <property type="entry name" value="Myelin regulatory factor"/>
    <property type="match status" value="1"/>
</dbReference>
<dbReference type="GO" id="GO:0005634">
    <property type="term" value="C:nucleus"/>
    <property type="evidence" value="ECO:0007669"/>
    <property type="project" value="TreeGrafter"/>
</dbReference>
<feature type="region of interest" description="Disordered" evidence="9">
    <location>
        <begin position="879"/>
        <end position="992"/>
    </location>
</feature>
<feature type="region of interest" description="Disordered" evidence="9">
    <location>
        <begin position="1246"/>
        <end position="1272"/>
    </location>
</feature>
<evidence type="ECO:0000256" key="2">
    <source>
        <dbReference type="ARBA" id="ARBA00008221"/>
    </source>
</evidence>
<feature type="compositionally biased region" description="Polar residues" evidence="9">
    <location>
        <begin position="326"/>
        <end position="343"/>
    </location>
</feature>
<feature type="compositionally biased region" description="Low complexity" evidence="9">
    <location>
        <begin position="176"/>
        <end position="188"/>
    </location>
</feature>
<feature type="compositionally biased region" description="Polar residues" evidence="9">
    <location>
        <begin position="971"/>
        <end position="989"/>
    </location>
</feature>
<feature type="region of interest" description="Disordered" evidence="9">
    <location>
        <begin position="310"/>
        <end position="364"/>
    </location>
</feature>